<sequence length="136" mass="13958">MTPRSRALGVDFGLGAGAVGLGALAGGTPQSLDGFLIGGIGLFAFVATLYVAEQTKVLVLIERTRPTSLVVACVTLAAVGVALVVGQVVVETPAATLLVGMGTGLIGYRLWFGLVAPVPPKRLDQASVWGSRRNRK</sequence>
<reference evidence="2 3" key="1">
    <citation type="submission" date="2019-12" db="EMBL/GenBank/DDBJ databases">
        <title>Isolation and characterization of three novel carbon monoxide-oxidizing members of Halobacteria from salione crusts and soils.</title>
        <authorList>
            <person name="Myers M.R."/>
            <person name="King G.M."/>
        </authorList>
    </citation>
    <scope>NUCLEOTIDE SEQUENCE [LARGE SCALE GENOMIC DNA]</scope>
    <source>
        <strain evidence="2 3">WSH3</strain>
    </source>
</reference>
<gene>
    <name evidence="2" type="ORF">GRX03_15780</name>
</gene>
<dbReference type="EMBL" id="WUUT01000008">
    <property type="protein sequence ID" value="MXR53057.1"/>
    <property type="molecule type" value="Genomic_DNA"/>
</dbReference>
<evidence type="ECO:0000256" key="1">
    <source>
        <dbReference type="SAM" id="Phobius"/>
    </source>
</evidence>
<protein>
    <submittedName>
        <fullName evidence="2">Uncharacterized protein</fullName>
    </submittedName>
</protein>
<keyword evidence="1" id="KW-1133">Transmembrane helix</keyword>
<comment type="caution">
    <text evidence="2">The sequence shown here is derived from an EMBL/GenBank/DDBJ whole genome shotgun (WGS) entry which is preliminary data.</text>
</comment>
<feature type="transmembrane region" description="Helical" evidence="1">
    <location>
        <begin position="68"/>
        <end position="88"/>
    </location>
</feature>
<evidence type="ECO:0000313" key="3">
    <source>
        <dbReference type="Proteomes" id="UP000466535"/>
    </source>
</evidence>
<dbReference type="AlphaFoldDB" id="A0A6B0T7Y8"/>
<proteinExistence type="predicted"/>
<dbReference type="OrthoDB" id="242483at2157"/>
<name>A0A6B0T7Y8_9EURY</name>
<feature type="transmembrane region" description="Helical" evidence="1">
    <location>
        <begin position="94"/>
        <end position="112"/>
    </location>
</feature>
<keyword evidence="3" id="KW-1185">Reference proteome</keyword>
<organism evidence="2 3">
    <name type="scientific">Halovenus carboxidivorans</name>
    <dbReference type="NCBI Taxonomy" id="2692199"/>
    <lineage>
        <taxon>Archaea</taxon>
        <taxon>Methanobacteriati</taxon>
        <taxon>Methanobacteriota</taxon>
        <taxon>Stenosarchaea group</taxon>
        <taxon>Halobacteria</taxon>
        <taxon>Halobacteriales</taxon>
        <taxon>Haloarculaceae</taxon>
        <taxon>Halovenus</taxon>
    </lineage>
</organism>
<dbReference type="RefSeq" id="WP_159765335.1">
    <property type="nucleotide sequence ID" value="NZ_WUUT01000008.1"/>
</dbReference>
<dbReference type="Proteomes" id="UP000466535">
    <property type="component" value="Unassembled WGS sequence"/>
</dbReference>
<evidence type="ECO:0000313" key="2">
    <source>
        <dbReference type="EMBL" id="MXR53057.1"/>
    </source>
</evidence>
<keyword evidence="1" id="KW-0812">Transmembrane</keyword>
<accession>A0A6B0T7Y8</accession>
<feature type="transmembrane region" description="Helical" evidence="1">
    <location>
        <begin position="34"/>
        <end position="52"/>
    </location>
</feature>
<feature type="transmembrane region" description="Helical" evidence="1">
    <location>
        <begin position="7"/>
        <end position="28"/>
    </location>
</feature>
<keyword evidence="1" id="KW-0472">Membrane</keyword>